<sequence>MDTLLKAALLSVLGENIVDAYASIDNGKDMWDTLEAKFGVSDAGTELYILKQLYDYRMTEERSVVEQAHEIQSFARELEHFSCMLPDKFVAGGIITKLPPSWRNFATLLKHKRQEFFVPDLIGTLDVEEKARAKDICARGIEGGSSANLVQKKNFQPHKFKNKGKFDGKAKFDGKNKAVQHMNFKKKNDKKKGVCHVRGDPDHWAPSCPNCYDKRHPGKGGKTANVVIGDIDMKDVGYGIFPTILSVCHSPDWLIDTGANVHVCGDISMFLSYQTAGTSTVLMGNGSSASVRGVGMVDLKFTLGKIVRRKNVHYVGERSNFKKKSTHTQDHGDA</sequence>
<proteinExistence type="predicted"/>
<organism evidence="2 3">
    <name type="scientific">Triticum aestivum</name>
    <name type="common">Wheat</name>
    <dbReference type="NCBI Taxonomy" id="4565"/>
    <lineage>
        <taxon>Eukaryota</taxon>
        <taxon>Viridiplantae</taxon>
        <taxon>Streptophyta</taxon>
        <taxon>Embryophyta</taxon>
        <taxon>Tracheophyta</taxon>
        <taxon>Spermatophyta</taxon>
        <taxon>Magnoliopsida</taxon>
        <taxon>Liliopsida</taxon>
        <taxon>Poales</taxon>
        <taxon>Poaceae</taxon>
        <taxon>BOP clade</taxon>
        <taxon>Pooideae</taxon>
        <taxon>Triticodae</taxon>
        <taxon>Triticeae</taxon>
        <taxon>Triticinae</taxon>
        <taxon>Triticum</taxon>
    </lineage>
</organism>
<evidence type="ECO:0000313" key="3">
    <source>
        <dbReference type="Proteomes" id="UP000280104"/>
    </source>
</evidence>
<evidence type="ECO:0000259" key="1">
    <source>
        <dbReference type="Pfam" id="PF22936"/>
    </source>
</evidence>
<dbReference type="Pfam" id="PF14223">
    <property type="entry name" value="Retrotran_gag_2"/>
    <property type="match status" value="1"/>
</dbReference>
<evidence type="ECO:0000313" key="2">
    <source>
        <dbReference type="EMBL" id="SPT19207.1"/>
    </source>
</evidence>
<dbReference type="PANTHER" id="PTHR47592">
    <property type="entry name" value="PBF68 PROTEIN"/>
    <property type="match status" value="1"/>
</dbReference>
<dbReference type="Proteomes" id="UP000280104">
    <property type="component" value="Chromosome II"/>
</dbReference>
<dbReference type="EMBL" id="LS480641">
    <property type="protein sequence ID" value="SPT19207.1"/>
    <property type="molecule type" value="Genomic_DNA"/>
</dbReference>
<dbReference type="Pfam" id="PF22936">
    <property type="entry name" value="Pol_BBD"/>
    <property type="match status" value="1"/>
</dbReference>
<reference evidence="2 3" key="1">
    <citation type="submission" date="2018-05" db="EMBL/GenBank/DDBJ databases">
        <authorList>
            <person name="Thind KAUR A."/>
        </authorList>
    </citation>
    <scope>NUCLEOTIDE SEQUENCE [LARGE SCALE GENOMIC DNA]</scope>
</reference>
<dbReference type="InterPro" id="IPR054722">
    <property type="entry name" value="PolX-like_BBD"/>
</dbReference>
<name>A0A7H4LKR9_WHEAT</name>
<gene>
    <name evidence="2" type="ORF">CAMPLR22A2D_LOCUS3822</name>
</gene>
<dbReference type="AlphaFoldDB" id="A0A7H4LKR9"/>
<accession>A0A7H4LKR9</accession>
<dbReference type="PANTHER" id="PTHR47592:SF27">
    <property type="entry name" value="OS08G0421700 PROTEIN"/>
    <property type="match status" value="1"/>
</dbReference>
<protein>
    <recommendedName>
        <fullName evidence="1">Retrovirus-related Pol polyprotein from transposon TNT 1-94-like beta-barrel domain-containing protein</fullName>
    </recommendedName>
</protein>
<feature type="domain" description="Retrovirus-related Pol polyprotein from transposon TNT 1-94-like beta-barrel" evidence="1">
    <location>
        <begin position="253"/>
        <end position="317"/>
    </location>
</feature>